<gene>
    <name evidence="3" type="ORF">J2X19_004854</name>
</gene>
<protein>
    <submittedName>
        <fullName evidence="3">NitT/TauT family transport system substrate-binding protein</fullName>
    </submittedName>
</protein>
<feature type="chain" id="PRO_5047375660" evidence="1">
    <location>
        <begin position="33"/>
        <end position="335"/>
    </location>
</feature>
<dbReference type="PANTHER" id="PTHR31528:SF3">
    <property type="entry name" value="THIAMINE BIOSYNTHESIS PROTEIN HI_0357-RELATED"/>
    <property type="match status" value="1"/>
</dbReference>
<evidence type="ECO:0000259" key="2">
    <source>
        <dbReference type="Pfam" id="PF09084"/>
    </source>
</evidence>
<dbReference type="SUPFAM" id="SSF53850">
    <property type="entry name" value="Periplasmic binding protein-like II"/>
    <property type="match status" value="1"/>
</dbReference>
<keyword evidence="4" id="KW-1185">Reference proteome</keyword>
<dbReference type="Gene3D" id="3.40.190.10">
    <property type="entry name" value="Periplasmic binding protein-like II"/>
    <property type="match status" value="2"/>
</dbReference>
<organism evidence="3 4">
    <name type="scientific">Rhodoferax ferrireducens</name>
    <dbReference type="NCBI Taxonomy" id="192843"/>
    <lineage>
        <taxon>Bacteria</taxon>
        <taxon>Pseudomonadati</taxon>
        <taxon>Pseudomonadota</taxon>
        <taxon>Betaproteobacteria</taxon>
        <taxon>Burkholderiales</taxon>
        <taxon>Comamonadaceae</taxon>
        <taxon>Rhodoferax</taxon>
    </lineage>
</organism>
<evidence type="ECO:0000256" key="1">
    <source>
        <dbReference type="SAM" id="SignalP"/>
    </source>
</evidence>
<keyword evidence="1" id="KW-0732">Signal</keyword>
<reference evidence="3 4" key="1">
    <citation type="submission" date="2023-07" db="EMBL/GenBank/DDBJ databases">
        <title>Sorghum-associated microbial communities from plants grown in Nebraska, USA.</title>
        <authorList>
            <person name="Schachtman D."/>
        </authorList>
    </citation>
    <scope>NUCLEOTIDE SEQUENCE [LARGE SCALE GENOMIC DNA]</scope>
    <source>
        <strain evidence="3 4">BE313</strain>
    </source>
</reference>
<evidence type="ECO:0000313" key="4">
    <source>
        <dbReference type="Proteomes" id="UP001180487"/>
    </source>
</evidence>
<name>A0ABU2CFP6_9BURK</name>
<dbReference type="Proteomes" id="UP001180487">
    <property type="component" value="Unassembled WGS sequence"/>
</dbReference>
<dbReference type="InterPro" id="IPR027939">
    <property type="entry name" value="NMT1/THI5"/>
</dbReference>
<dbReference type="Pfam" id="PF09084">
    <property type="entry name" value="NMT1"/>
    <property type="match status" value="1"/>
</dbReference>
<feature type="domain" description="SsuA/THI5-like" evidence="2">
    <location>
        <begin position="46"/>
        <end position="251"/>
    </location>
</feature>
<proteinExistence type="predicted"/>
<dbReference type="EMBL" id="JAVDXT010000006">
    <property type="protein sequence ID" value="MDR7380152.1"/>
    <property type="molecule type" value="Genomic_DNA"/>
</dbReference>
<feature type="signal peptide" evidence="1">
    <location>
        <begin position="1"/>
        <end position="32"/>
    </location>
</feature>
<dbReference type="InterPro" id="IPR015168">
    <property type="entry name" value="SsuA/THI5"/>
</dbReference>
<sequence length="335" mass="36321">MMKKTASRLYKPGATALLALGAFVTMSGTAHAQEKFTYMTNWYAQAEHGGFYQALATGLYKKYGLDVTIKMGGPQVNIVQMMAAGQAECVMGSSDLQMIQMREGGVPVTTVAAVFQKDPQVLIAHEDVKKFEDLKGKTILIASAAQRGYWPWLKAKYGFSDSQTRPYTFNIQPFVADKNTAQQGYLTSEPFAIAKAGVKANTLMFSDQGYPAYATTVSCMDKTLKDRSAAVASFVKASMEGWKSYLADPAPANALIKKDNPNMTDEQLAYSVAKLKEMGMVTGGDAAGLGIGTMTDARAKASYDFLVESKLIDPAKVKLAETYTTSFVKDLKVLP</sequence>
<dbReference type="PANTHER" id="PTHR31528">
    <property type="entry name" value="4-AMINO-5-HYDROXYMETHYL-2-METHYLPYRIMIDINE PHOSPHATE SYNTHASE THI11-RELATED"/>
    <property type="match status" value="1"/>
</dbReference>
<comment type="caution">
    <text evidence="3">The sequence shown here is derived from an EMBL/GenBank/DDBJ whole genome shotgun (WGS) entry which is preliminary data.</text>
</comment>
<evidence type="ECO:0000313" key="3">
    <source>
        <dbReference type="EMBL" id="MDR7380152.1"/>
    </source>
</evidence>
<accession>A0ABU2CFP6</accession>